<sequence>MMLPPPSFPFAQQPQIIRANQRDLYHVSLLKEQADAVLRSWLGTRWLTKWEKEVELLARLIYYGLTTGRALQTLGEEYTDIWQYSSPLDRVPPSRIARVLLVLLPTIPGYLLPRISNLSRIPPRLATFLKRLPTILEVIAEVNLALFYITGTYYDIVKRLLRIRQISSTPGNPHVRPPSYALLGVLLSIRLLYRLRNSLKGSESVKGKEKTTEPEEGKESFLDDRPVSSLLMPVDDEDSFSIKDAEEDERTILDVASIPGDVRDARKCTLCLEERTDSCSTECGHLFCWGCIVGWGREKAECPLCRQSLNLTRLLPIYNL</sequence>
<evidence type="ECO:0000313" key="1">
    <source>
        <dbReference type="EMBL" id="TFK76695.1"/>
    </source>
</evidence>
<dbReference type="EMBL" id="ML208259">
    <property type="protein sequence ID" value="TFK76695.1"/>
    <property type="molecule type" value="Genomic_DNA"/>
</dbReference>
<proteinExistence type="predicted"/>
<protein>
    <submittedName>
        <fullName evidence="1">Uncharacterized protein</fullName>
    </submittedName>
</protein>
<accession>A0ACD3BFP1</accession>
<keyword evidence="2" id="KW-1185">Reference proteome</keyword>
<feature type="non-terminal residue" evidence="1">
    <location>
        <position position="320"/>
    </location>
</feature>
<name>A0ACD3BFP1_9AGAR</name>
<organism evidence="1 2">
    <name type="scientific">Pluteus cervinus</name>
    <dbReference type="NCBI Taxonomy" id="181527"/>
    <lineage>
        <taxon>Eukaryota</taxon>
        <taxon>Fungi</taxon>
        <taxon>Dikarya</taxon>
        <taxon>Basidiomycota</taxon>
        <taxon>Agaricomycotina</taxon>
        <taxon>Agaricomycetes</taxon>
        <taxon>Agaricomycetidae</taxon>
        <taxon>Agaricales</taxon>
        <taxon>Pluteineae</taxon>
        <taxon>Pluteaceae</taxon>
        <taxon>Pluteus</taxon>
    </lineage>
</organism>
<gene>
    <name evidence="1" type="ORF">BDN72DRAFT_783075</name>
</gene>
<reference evidence="1 2" key="1">
    <citation type="journal article" date="2019" name="Nat. Ecol. Evol.">
        <title>Megaphylogeny resolves global patterns of mushroom evolution.</title>
        <authorList>
            <person name="Varga T."/>
            <person name="Krizsan K."/>
            <person name="Foldi C."/>
            <person name="Dima B."/>
            <person name="Sanchez-Garcia M."/>
            <person name="Sanchez-Ramirez S."/>
            <person name="Szollosi G.J."/>
            <person name="Szarkandi J.G."/>
            <person name="Papp V."/>
            <person name="Albert L."/>
            <person name="Andreopoulos W."/>
            <person name="Angelini C."/>
            <person name="Antonin V."/>
            <person name="Barry K.W."/>
            <person name="Bougher N.L."/>
            <person name="Buchanan P."/>
            <person name="Buyck B."/>
            <person name="Bense V."/>
            <person name="Catcheside P."/>
            <person name="Chovatia M."/>
            <person name="Cooper J."/>
            <person name="Damon W."/>
            <person name="Desjardin D."/>
            <person name="Finy P."/>
            <person name="Geml J."/>
            <person name="Haridas S."/>
            <person name="Hughes K."/>
            <person name="Justo A."/>
            <person name="Karasinski D."/>
            <person name="Kautmanova I."/>
            <person name="Kiss B."/>
            <person name="Kocsube S."/>
            <person name="Kotiranta H."/>
            <person name="LaButti K.M."/>
            <person name="Lechner B.E."/>
            <person name="Liimatainen K."/>
            <person name="Lipzen A."/>
            <person name="Lukacs Z."/>
            <person name="Mihaltcheva S."/>
            <person name="Morgado L.N."/>
            <person name="Niskanen T."/>
            <person name="Noordeloos M.E."/>
            <person name="Ohm R.A."/>
            <person name="Ortiz-Santana B."/>
            <person name="Ovrebo C."/>
            <person name="Racz N."/>
            <person name="Riley R."/>
            <person name="Savchenko A."/>
            <person name="Shiryaev A."/>
            <person name="Soop K."/>
            <person name="Spirin V."/>
            <person name="Szebenyi C."/>
            <person name="Tomsovsky M."/>
            <person name="Tulloss R.E."/>
            <person name="Uehling J."/>
            <person name="Grigoriev I.V."/>
            <person name="Vagvolgyi C."/>
            <person name="Papp T."/>
            <person name="Martin F.M."/>
            <person name="Miettinen O."/>
            <person name="Hibbett D.S."/>
            <person name="Nagy L.G."/>
        </authorList>
    </citation>
    <scope>NUCLEOTIDE SEQUENCE [LARGE SCALE GENOMIC DNA]</scope>
    <source>
        <strain evidence="1 2">NL-1719</strain>
    </source>
</reference>
<evidence type="ECO:0000313" key="2">
    <source>
        <dbReference type="Proteomes" id="UP000308600"/>
    </source>
</evidence>
<dbReference type="Proteomes" id="UP000308600">
    <property type="component" value="Unassembled WGS sequence"/>
</dbReference>